<keyword evidence="4" id="KW-1185">Reference proteome</keyword>
<organism evidence="3 4">
    <name type="scientific">Bimuria novae-zelandiae CBS 107.79</name>
    <dbReference type="NCBI Taxonomy" id="1447943"/>
    <lineage>
        <taxon>Eukaryota</taxon>
        <taxon>Fungi</taxon>
        <taxon>Dikarya</taxon>
        <taxon>Ascomycota</taxon>
        <taxon>Pezizomycotina</taxon>
        <taxon>Dothideomycetes</taxon>
        <taxon>Pleosporomycetidae</taxon>
        <taxon>Pleosporales</taxon>
        <taxon>Massarineae</taxon>
        <taxon>Didymosphaeriaceae</taxon>
        <taxon>Bimuria</taxon>
    </lineage>
</organism>
<dbReference type="EMBL" id="ML976739">
    <property type="protein sequence ID" value="KAF1966931.1"/>
    <property type="molecule type" value="Genomic_DNA"/>
</dbReference>
<dbReference type="Proteomes" id="UP000800036">
    <property type="component" value="Unassembled WGS sequence"/>
</dbReference>
<name>A0A6A5UPR9_9PLEO</name>
<evidence type="ECO:0000256" key="1">
    <source>
        <dbReference type="SAM" id="Coils"/>
    </source>
</evidence>
<dbReference type="AlphaFoldDB" id="A0A6A5UPR9"/>
<evidence type="ECO:0000313" key="3">
    <source>
        <dbReference type="EMBL" id="KAF1966931.1"/>
    </source>
</evidence>
<dbReference type="OrthoDB" id="5332870at2759"/>
<protein>
    <submittedName>
        <fullName evidence="3">Uncharacterized protein</fullName>
    </submittedName>
</protein>
<evidence type="ECO:0000256" key="2">
    <source>
        <dbReference type="SAM" id="MobiDB-lite"/>
    </source>
</evidence>
<feature type="coiled-coil region" evidence="1">
    <location>
        <begin position="633"/>
        <end position="713"/>
    </location>
</feature>
<sequence length="760" mass="84756">MAPTLEPWKPSVKGQTTRYPGDHPNQKQSFYPSQPPQAAMAELAREIQTIIDASYLVSLRNLAQICKRVDAITVRACIRQLPPCAVAKLASSLLESLPLLECCVGIVQCLAQSVEFKTELLSHQVGLLDAVLTKANTSQRDFDQYHGLCVELLSHPLPEGVPLPASVQPFFLRLFEQAYCEPDVRTLRTIYHMLKGACRGLHALLPADVCALLDEQLYEILKKKIAGDTMLVLWCFGVATLSEHPEILDIRGDHNKDLAASAIHNVKWTTASGRKMFESSSACEKTITLTCLSVIWAIKGGTGVSDDEALEGIKIATRTLQFIDDKTRENWVTTNANARSFIPKLLEKLQRSDLNSSLLREALYFFAVIGDPNKLPQSVVASYEATLLDISCCNDIKFQGSFSNSLHLFANSLQQGPLQSVLGRILDTNISPKSIDELQNTTMLVDVIAMTATKHESFRSHLLTALSNRKIQDSVEAFLGVCPGDLKGHQNTSCRNHDTMIHQTCLSATISMLLTILLVAGPARATHMLPSLGIALLEKQRQLLVPTHQCARMSGSTVSGKKSSNTISLFEQECTPISGLPLQDWRGRLKSEMDSHAAYQRESIIRAVTQICHDLEVRCETVEEPLRCERDKSRALEEELSRSRACVDNLEQKRLDDHLFYLNLESEKTHLEQEYEKVCIRLETLQTETAKSNSQAETALQEAREVREAFEHKETQLVRNEPARNGLFSQMAMGLLVLGQYTAQRLISLKDIIRFVLGFH</sequence>
<proteinExistence type="predicted"/>
<gene>
    <name evidence="3" type="ORF">BU23DRAFT_307076</name>
</gene>
<accession>A0A6A5UPR9</accession>
<keyword evidence="1" id="KW-0175">Coiled coil</keyword>
<reference evidence="3" key="1">
    <citation type="journal article" date="2020" name="Stud. Mycol.">
        <title>101 Dothideomycetes genomes: a test case for predicting lifestyles and emergence of pathogens.</title>
        <authorList>
            <person name="Haridas S."/>
            <person name="Albert R."/>
            <person name="Binder M."/>
            <person name="Bloem J."/>
            <person name="Labutti K."/>
            <person name="Salamov A."/>
            <person name="Andreopoulos B."/>
            <person name="Baker S."/>
            <person name="Barry K."/>
            <person name="Bills G."/>
            <person name="Bluhm B."/>
            <person name="Cannon C."/>
            <person name="Castanera R."/>
            <person name="Culley D."/>
            <person name="Daum C."/>
            <person name="Ezra D."/>
            <person name="Gonzalez J."/>
            <person name="Henrissat B."/>
            <person name="Kuo A."/>
            <person name="Liang C."/>
            <person name="Lipzen A."/>
            <person name="Lutzoni F."/>
            <person name="Magnuson J."/>
            <person name="Mondo S."/>
            <person name="Nolan M."/>
            <person name="Ohm R."/>
            <person name="Pangilinan J."/>
            <person name="Park H.-J."/>
            <person name="Ramirez L."/>
            <person name="Alfaro M."/>
            <person name="Sun H."/>
            <person name="Tritt A."/>
            <person name="Yoshinaga Y."/>
            <person name="Zwiers L.-H."/>
            <person name="Turgeon B."/>
            <person name="Goodwin S."/>
            <person name="Spatafora J."/>
            <person name="Crous P."/>
            <person name="Grigoriev I."/>
        </authorList>
    </citation>
    <scope>NUCLEOTIDE SEQUENCE</scope>
    <source>
        <strain evidence="3">CBS 107.79</strain>
    </source>
</reference>
<feature type="region of interest" description="Disordered" evidence="2">
    <location>
        <begin position="1"/>
        <end position="33"/>
    </location>
</feature>
<evidence type="ECO:0000313" key="4">
    <source>
        <dbReference type="Proteomes" id="UP000800036"/>
    </source>
</evidence>